<comment type="caution">
    <text evidence="3">The sequence shown here is derived from an EMBL/GenBank/DDBJ whole genome shotgun (WGS) entry which is preliminary data.</text>
</comment>
<gene>
    <name evidence="3" type="ORF">LCGC14_0824800</name>
</gene>
<dbReference type="AlphaFoldDB" id="A0A0F9S2L3"/>
<reference evidence="3" key="1">
    <citation type="journal article" date="2015" name="Nature">
        <title>Complex archaea that bridge the gap between prokaryotes and eukaryotes.</title>
        <authorList>
            <person name="Spang A."/>
            <person name="Saw J.H."/>
            <person name="Jorgensen S.L."/>
            <person name="Zaremba-Niedzwiedzka K."/>
            <person name="Martijn J."/>
            <person name="Lind A.E."/>
            <person name="van Eijk R."/>
            <person name="Schleper C."/>
            <person name="Guy L."/>
            <person name="Ettema T.J."/>
        </authorList>
    </citation>
    <scope>NUCLEOTIDE SEQUENCE</scope>
</reference>
<protein>
    <recommendedName>
        <fullName evidence="2">DUF3943 domain-containing protein</fullName>
    </recommendedName>
</protein>
<dbReference type="EMBL" id="LAZR01002336">
    <property type="protein sequence ID" value="KKN31356.1"/>
    <property type="molecule type" value="Genomic_DNA"/>
</dbReference>
<evidence type="ECO:0000313" key="3">
    <source>
        <dbReference type="EMBL" id="KKN31356.1"/>
    </source>
</evidence>
<accession>A0A0F9S2L3</accession>
<feature type="region of interest" description="Disordered" evidence="1">
    <location>
        <begin position="53"/>
        <end position="80"/>
    </location>
</feature>
<feature type="domain" description="DUF3943" evidence="2">
    <location>
        <begin position="156"/>
        <end position="259"/>
    </location>
</feature>
<dbReference type="InterPro" id="IPR025079">
    <property type="entry name" value="DUF3943"/>
</dbReference>
<dbReference type="Pfam" id="PF13084">
    <property type="entry name" value="DUF3943"/>
    <property type="match status" value="1"/>
</dbReference>
<feature type="compositionally biased region" description="Polar residues" evidence="1">
    <location>
        <begin position="66"/>
        <end position="80"/>
    </location>
</feature>
<name>A0A0F9S2L3_9ZZZZ</name>
<sequence>MKKTVITIALIISLISFSNLFAAETDETFFISSNYLKLSFDYNIDSDPLSPPDDLDKSKDILEPNGNGSFSSENYPQKQKDSTPQFSLAAIDPATFSLKIPSQIVPILSNKKSYSRAAFEITSLNVTVWFFNKFIDHQPWANISLDSMSRNLRSGFAYDIDTYRTNKFGHPYHGAIHYSIGRANGLNVLESTISSAFGSYTWEVFLESIRPSSNDLILNTLGGATLGEVLFKIGDLLLDESSSGFERIFRKSLAFILNPAYAIKALSGEAFGAGNPQHKHLYDLSIPFGAYTASNGKPRFLIAANLEYKDFLKKDFSRIGPYDWFSLDFSLGIHESHIRHREIFTTGIIAGKRIKNGLAGLFGVYDYIESDFAGRMTAVGLGPGLVTIYVSDSNLFFNSSGVLSLIYGGSSPSIDSENGHFGMKVNDPYYSGPGMLGKVKLEFGKKDFGSIETGFSQYWVHSIYTDADEFLTILSLNIKYDLSAKSQISLGYDYYLRHASLQERYYTGAKPAFRALYIYKF</sequence>
<evidence type="ECO:0000259" key="2">
    <source>
        <dbReference type="Pfam" id="PF13084"/>
    </source>
</evidence>
<evidence type="ECO:0000256" key="1">
    <source>
        <dbReference type="SAM" id="MobiDB-lite"/>
    </source>
</evidence>
<proteinExistence type="predicted"/>
<organism evidence="3">
    <name type="scientific">marine sediment metagenome</name>
    <dbReference type="NCBI Taxonomy" id="412755"/>
    <lineage>
        <taxon>unclassified sequences</taxon>
        <taxon>metagenomes</taxon>
        <taxon>ecological metagenomes</taxon>
    </lineage>
</organism>